<dbReference type="GO" id="GO:0016925">
    <property type="term" value="P:protein sumoylation"/>
    <property type="evidence" value="ECO:0007669"/>
    <property type="project" value="TreeGrafter"/>
</dbReference>
<keyword evidence="8" id="KW-1185">Reference proteome</keyword>
<gene>
    <name evidence="7" type="ORF">FPSE_03916</name>
</gene>
<dbReference type="InterPro" id="IPR013083">
    <property type="entry name" value="Znf_RING/FYVE/PHD"/>
</dbReference>
<dbReference type="GO" id="GO:0061665">
    <property type="term" value="F:SUMO ligase activity"/>
    <property type="evidence" value="ECO:0007669"/>
    <property type="project" value="TreeGrafter"/>
</dbReference>
<dbReference type="KEGG" id="fpu:FPSE_03916"/>
<dbReference type="GO" id="GO:0008270">
    <property type="term" value="F:zinc ion binding"/>
    <property type="evidence" value="ECO:0007669"/>
    <property type="project" value="UniProtKB-KW"/>
</dbReference>
<dbReference type="PANTHER" id="PTHR10782">
    <property type="entry name" value="ZINC FINGER MIZ DOMAIN-CONTAINING PROTEIN"/>
    <property type="match status" value="1"/>
</dbReference>
<dbReference type="PANTHER" id="PTHR10782:SF4">
    <property type="entry name" value="TONALLI, ISOFORM E"/>
    <property type="match status" value="1"/>
</dbReference>
<feature type="region of interest" description="Disordered" evidence="5">
    <location>
        <begin position="218"/>
        <end position="258"/>
    </location>
</feature>
<dbReference type="InterPro" id="IPR004181">
    <property type="entry name" value="Znf_MIZ"/>
</dbReference>
<dbReference type="EMBL" id="AFNW01000080">
    <property type="protein sequence ID" value="EKJ75968.1"/>
    <property type="molecule type" value="Genomic_DNA"/>
</dbReference>
<feature type="compositionally biased region" description="Polar residues" evidence="5">
    <location>
        <begin position="1125"/>
        <end position="1140"/>
    </location>
</feature>
<feature type="compositionally biased region" description="Low complexity" evidence="5">
    <location>
        <begin position="191"/>
        <end position="203"/>
    </location>
</feature>
<evidence type="ECO:0000259" key="6">
    <source>
        <dbReference type="PROSITE" id="PS51044"/>
    </source>
</evidence>
<sequence length="1155" mass="128312">MPQRSKQNQSKTVSVPDPLQIASSNATLNTFLGGRTHSWMTRGSSIVTNPRPAAPVAPSNSRKRNKKRKASDTAPPTQNDNDVERDNILPVQSPEQPPGTRGTTRAPTVLPSPALTDAPSPNGSNQVDSANPDSSAHVETAGPGWPVSNSNMRQGDLTHVATNPNQLNNAQAAFAQAESSFPRQARNAEIATSSAAANPTTAAQPLQRSNVWFGAGNVQHSSAEPSRLNPRVRSRPSVDSEPSEHRDKRPRVQGRSSPELTFNQKLCRDWFKSIERRVEYVSHAGLLNDNVEKPRYRILGEACQNEDFFYVALHQALCAWTLNKEPVHHLFDGLMAPNTLDRAFEIIQTIVRRNDNMSAVHLQWFANFPTSIAEFSRVFPHTTSAAEISAFLIRMIQHWHVLLQSVQTRKYPLLAYEMIHILQCRPRGLQCMLFTMSRRTLSVNDGPAAHAMNEIYEQDRLDEITYEARGERHETLRIRREAVAMRYRQVILASQPKIPPNTISSPVVSQNSPMIEQNWQQPAARSPLATTVSSHAANTTAPPVSLPNFDALAARVSTGGPGATSPMPINQALPQGSRSLQGARRPNHLHIQTETQAVPPLPAPSNQSPLAQIHPLPRSSSAGSPVMLQQTRALQSNGQVRTPVLPPNNLLPQRRASSFAFPPPAFPSPGFPSAHGTNAHSPPMHPHSPGFQQVRGLAQMTYPHHTQAVQSPRHLPVYPPTSPPRGASASENLNYAAQMTAPPAVPYQVPVTANSSRQPVPPVQHMPEAEYPPNPYGQESLRLGLHQIDVRSPRRVPSHPGKDRFYQFVKQLVYEPIHLEPSIGLRSLPFTVPEDYIRRLTKKNEGTGLPFCYYSEGSYRYRLRMCMQPETQPAPTESDWVVTATSWPSHIFFQLNKKHLEIRRKQHFNKDQPLELTDFLHEGENFLRFSYPPGNQNMTPGYRYFMAIEIVETISHDAVCNIVRSIRRFPPGETMAKIQRRLRPSDSDDIIIEDETLSISLADPFTATRFVEPVRGLQCKHLECFDLETWLRTRPSKPPQKGGGPQQKGDEPSMVDVWKCPICSLDARPGSLWIDEYFSGVRQSLVSNCDMQTKSITVTANGRWAPVLDADDTDDDSTPAPRPRNTVNGNAGKQSSTSAVSAVPDVIEILDDDDD</sequence>
<feature type="region of interest" description="Disordered" evidence="5">
    <location>
        <begin position="1107"/>
        <end position="1155"/>
    </location>
</feature>
<organism evidence="7 8">
    <name type="scientific">Fusarium pseudograminearum (strain CS3096)</name>
    <name type="common">Wheat and barley crown-rot fungus</name>
    <dbReference type="NCBI Taxonomy" id="1028729"/>
    <lineage>
        <taxon>Eukaryota</taxon>
        <taxon>Fungi</taxon>
        <taxon>Dikarya</taxon>
        <taxon>Ascomycota</taxon>
        <taxon>Pezizomycotina</taxon>
        <taxon>Sordariomycetes</taxon>
        <taxon>Hypocreomycetidae</taxon>
        <taxon>Hypocreales</taxon>
        <taxon>Nectriaceae</taxon>
        <taxon>Fusarium</taxon>
    </lineage>
</organism>
<protein>
    <recommendedName>
        <fullName evidence="6">SP-RING-type domain-containing protein</fullName>
    </recommendedName>
</protein>
<reference evidence="7 8" key="1">
    <citation type="journal article" date="2012" name="PLoS Pathog.">
        <title>Comparative pathogenomics reveals horizontally acquired novel virulence genes in fungi infecting cereal hosts.</title>
        <authorList>
            <person name="Gardiner D.M."/>
            <person name="McDonald M.C."/>
            <person name="Covarelli L."/>
            <person name="Solomon P.S."/>
            <person name="Rusu A.G."/>
            <person name="Marshall M."/>
            <person name="Kazan K."/>
            <person name="Chakraborty S."/>
            <person name="McDonald B.A."/>
            <person name="Manners J.M."/>
        </authorList>
    </citation>
    <scope>NUCLEOTIDE SEQUENCE [LARGE SCALE GENOMIC DNA]</scope>
    <source>
        <strain evidence="7 8">CS3096</strain>
    </source>
</reference>
<dbReference type="GeneID" id="20362534"/>
<feature type="region of interest" description="Disordered" evidence="5">
    <location>
        <begin position="520"/>
        <end position="541"/>
    </location>
</feature>
<keyword evidence="3" id="KW-0862">Zinc</keyword>
<dbReference type="OrthoDB" id="27975at2759"/>
<dbReference type="HOGENOM" id="CLU_004153_0_0_1"/>
<feature type="region of interest" description="Disordered" evidence="5">
    <location>
        <begin position="1"/>
        <end position="22"/>
    </location>
</feature>
<feature type="compositionally biased region" description="Polar residues" evidence="5">
    <location>
        <begin position="38"/>
        <end position="48"/>
    </location>
</feature>
<evidence type="ECO:0000256" key="2">
    <source>
        <dbReference type="ARBA" id="ARBA00022771"/>
    </source>
</evidence>
<evidence type="ECO:0000256" key="1">
    <source>
        <dbReference type="ARBA" id="ARBA00022723"/>
    </source>
</evidence>
<feature type="region of interest" description="Disordered" evidence="5">
    <location>
        <begin position="35"/>
        <end position="162"/>
    </location>
</feature>
<feature type="region of interest" description="Disordered" evidence="5">
    <location>
        <begin position="654"/>
        <end position="685"/>
    </location>
</feature>
<dbReference type="Proteomes" id="UP000007978">
    <property type="component" value="Chromosome 1"/>
</dbReference>
<evidence type="ECO:0000256" key="4">
    <source>
        <dbReference type="PROSITE-ProRule" id="PRU00452"/>
    </source>
</evidence>
<feature type="region of interest" description="Disordered" evidence="5">
    <location>
        <begin position="598"/>
        <end position="625"/>
    </location>
</feature>
<feature type="compositionally biased region" description="Polar residues" evidence="5">
    <location>
        <begin position="119"/>
        <end position="134"/>
    </location>
</feature>
<proteinExistence type="predicted"/>
<dbReference type="AlphaFoldDB" id="K3VQ37"/>
<dbReference type="Gene3D" id="3.30.40.10">
    <property type="entry name" value="Zinc/RING finger domain, C3HC4 (zinc finger)"/>
    <property type="match status" value="1"/>
</dbReference>
<feature type="domain" description="SP-RING-type" evidence="6">
    <location>
        <begin position="986"/>
        <end position="1087"/>
    </location>
</feature>
<feature type="compositionally biased region" description="Pro residues" evidence="5">
    <location>
        <begin position="661"/>
        <end position="670"/>
    </location>
</feature>
<evidence type="ECO:0000256" key="5">
    <source>
        <dbReference type="SAM" id="MobiDB-lite"/>
    </source>
</evidence>
<keyword evidence="2 4" id="KW-0863">Zinc-finger</keyword>
<feature type="region of interest" description="Disordered" evidence="5">
    <location>
        <begin position="1033"/>
        <end position="1053"/>
    </location>
</feature>
<accession>K3VQ37</accession>
<evidence type="ECO:0000313" key="8">
    <source>
        <dbReference type="Proteomes" id="UP000007978"/>
    </source>
</evidence>
<name>K3VQ37_FUSPC</name>
<feature type="region of interest" description="Disordered" evidence="5">
    <location>
        <begin position="557"/>
        <end position="583"/>
    </location>
</feature>
<dbReference type="GO" id="GO:0000785">
    <property type="term" value="C:chromatin"/>
    <property type="evidence" value="ECO:0007669"/>
    <property type="project" value="TreeGrafter"/>
</dbReference>
<keyword evidence="1" id="KW-0479">Metal-binding</keyword>
<feature type="compositionally biased region" description="Polar residues" evidence="5">
    <location>
        <begin position="1"/>
        <end position="13"/>
    </location>
</feature>
<evidence type="ECO:0000256" key="3">
    <source>
        <dbReference type="ARBA" id="ARBA00022833"/>
    </source>
</evidence>
<dbReference type="eggNOG" id="KOG2169">
    <property type="taxonomic scope" value="Eukaryota"/>
</dbReference>
<comment type="caution">
    <text evidence="7">The sequence shown here is derived from an EMBL/GenBank/DDBJ whole genome shotgun (WGS) entry which is preliminary data.</text>
</comment>
<dbReference type="RefSeq" id="XP_009255309.1">
    <property type="nucleotide sequence ID" value="XM_009257034.1"/>
</dbReference>
<feature type="region of interest" description="Disordered" evidence="5">
    <location>
        <begin position="176"/>
        <end position="203"/>
    </location>
</feature>
<evidence type="ECO:0000313" key="7">
    <source>
        <dbReference type="EMBL" id="EKJ75968.1"/>
    </source>
</evidence>
<feature type="compositionally biased region" description="Low complexity" evidence="5">
    <location>
        <begin position="98"/>
        <end position="108"/>
    </location>
</feature>
<dbReference type="PROSITE" id="PS51044">
    <property type="entry name" value="ZF_SP_RING"/>
    <property type="match status" value="1"/>
</dbReference>
<feature type="compositionally biased region" description="Basic and acidic residues" evidence="5">
    <location>
        <begin position="236"/>
        <end position="247"/>
    </location>
</feature>